<sequence length="446" mass="48971">MGSTATNVNDQFNQQWFNLMNRWAGPASTSDFHAVFPCSKSTLAPVAGNGVPEAVTNYALYQIADNLVTYYDKWFTPGSGGSYFQSQVTYFNHIKLGAEAAMAIGQTRAANAATNYFQLKAQAFKEWEEFLDEVPTDFNTFLVRNRRDVLQAQSEMSAASAQVQSRLPILDPEDAVQVCQIKSCFDVVSQNHALPRCSFEASTQPFDIQYYIEELQNKSLYQAKINPASSINLPSYTLSDNYPTILHTMYQNATIPNANTIPKHSFTITTESSSSQVSNGTNLPWLRFHDGFSKNWTASTVNSTAGQITVDIAIKAVNTIDISPGFWDVPNYQQQFPLVDPSIPTSVKNTFKPVGMLIGSGLTITITFGGETNNAFSQEYTSVKQNYGGFSVFGITIEFEESPGNMRTKTHNSSYDNSTGVLTISPTPQLGTAMLLAVIGKNTACA</sequence>
<reference evidence="1 2" key="1">
    <citation type="submission" date="2016-06" db="EMBL/GenBank/DDBJ databases">
        <title>Living apart together: crosstalk between the core and supernumerary genomes in a fungal plant pathogen.</title>
        <authorList>
            <person name="Vanheule A."/>
            <person name="Audenaert K."/>
            <person name="Warris S."/>
            <person name="Van De Geest H."/>
            <person name="Schijlen E."/>
            <person name="Hofte M."/>
            <person name="De Saeger S."/>
            <person name="Haesaert G."/>
            <person name="Waalwijk C."/>
            <person name="Van Der Lee T."/>
        </authorList>
    </citation>
    <scope>NUCLEOTIDE SEQUENCE [LARGE SCALE GENOMIC DNA]</scope>
    <source>
        <strain evidence="1 2">2516</strain>
    </source>
</reference>
<evidence type="ECO:0000313" key="2">
    <source>
        <dbReference type="Proteomes" id="UP000091967"/>
    </source>
</evidence>
<keyword evidence="2" id="KW-1185">Reference proteome</keyword>
<accession>A0A1B8BA14</accession>
<protein>
    <submittedName>
        <fullName evidence="1">Uncharacterized protein</fullName>
    </submittedName>
</protein>
<gene>
    <name evidence="1" type="ORF">FPOA_03499</name>
</gene>
<name>A0A1B8BA14_FUSPO</name>
<evidence type="ECO:0000313" key="1">
    <source>
        <dbReference type="EMBL" id="OBS29561.1"/>
    </source>
</evidence>
<organism evidence="1 2">
    <name type="scientific">Fusarium poae</name>
    <dbReference type="NCBI Taxonomy" id="36050"/>
    <lineage>
        <taxon>Eukaryota</taxon>
        <taxon>Fungi</taxon>
        <taxon>Dikarya</taxon>
        <taxon>Ascomycota</taxon>
        <taxon>Pezizomycotina</taxon>
        <taxon>Sordariomycetes</taxon>
        <taxon>Hypocreomycetidae</taxon>
        <taxon>Hypocreales</taxon>
        <taxon>Nectriaceae</taxon>
        <taxon>Fusarium</taxon>
    </lineage>
</organism>
<proteinExistence type="predicted"/>
<dbReference type="Proteomes" id="UP000091967">
    <property type="component" value="Unassembled WGS sequence"/>
</dbReference>
<dbReference type="AlphaFoldDB" id="A0A1B8BA14"/>
<dbReference type="EMBL" id="LYXU01000001">
    <property type="protein sequence ID" value="OBS29561.1"/>
    <property type="molecule type" value="Genomic_DNA"/>
</dbReference>
<comment type="caution">
    <text evidence="1">The sequence shown here is derived from an EMBL/GenBank/DDBJ whole genome shotgun (WGS) entry which is preliminary data.</text>
</comment>